<keyword evidence="9" id="KW-1185">Reference proteome</keyword>
<sequence>MYNKTLHLALAITLGGGISPCVFAADANGAASDPAPSQNVHFDSKGKAPSSYTVDMQNTVRKSLPFADKRDLEEAKKGFIAAPPYKKIMADAGNVAWNMGSYNFLNEGKDYDSINPSLQRQAVLNTAYGLYEVVPEKIYQVRGFDLANITFIKGDTGWIVFDTLLSKETARAALDFINEKLGKRPVVAVVISHSHADHFGGIRGVVDETDVRSGKIPLIAPQGFMEHAVAENVYAGNAMNRRAFLQYGLLLPHSPYGHVDMAIGKNASSGNMGLIEPNRFITKDFETLTIDGIEMEFQSTPGTEAPAEMNTWFPQFKAFWAAENITGTIHNIYTLRGALVRDPLVWSKNINNALYRYGQTADVMFASHSWPRWGNERIQDVMRAQRDAYANLNNAVLHAANQGVTINEIQNVYKLPESLKNNWATHSYHGSEEHNSRAVINRYLGYWDANPATLMPLSPKDSAPLYVEMMGGADKIMAKGKSLFDQGKYREAYEILNKLVYAEPQNSKAKDLLADVYEQVGYQKESAGVRNSFLSAAYELRHGMPKGVPPKTGGADMIRGMSTELWLEYLGIALDGSKVANQHFIFNLKTPDNGEQFVVELSNSTLTNIKGQQASKPDLTITLDRADLEGVMARKTSFDQLVAAGKATFEGDRKPFELLMAAITPFTPTFELLPGTQQ</sequence>
<dbReference type="InterPro" id="IPR029229">
    <property type="entry name" value="Alkyl_sulf_C"/>
</dbReference>
<evidence type="ECO:0000256" key="1">
    <source>
        <dbReference type="ARBA" id="ARBA00022723"/>
    </source>
</evidence>
<name>A0ABW8W0H1_9PSED</name>
<keyword evidence="2" id="KW-0378">Hydrolase</keyword>
<dbReference type="InterPro" id="IPR019734">
    <property type="entry name" value="TPR_rpt"/>
</dbReference>
<dbReference type="PANTHER" id="PTHR43223:SF1">
    <property type="entry name" value="ALKYL_ARYL-SULFATASE BDS1"/>
    <property type="match status" value="1"/>
</dbReference>
<dbReference type="Gene3D" id="3.30.1050.10">
    <property type="entry name" value="SCP2 sterol-binding domain"/>
    <property type="match status" value="1"/>
</dbReference>
<dbReference type="InterPro" id="IPR029228">
    <property type="entry name" value="Alkyl_sulf_dimr"/>
</dbReference>
<feature type="repeat" description="TPR" evidence="5">
    <location>
        <begin position="473"/>
        <end position="506"/>
    </location>
</feature>
<organism evidence="8 9">
    <name type="scientific">Pseudomonas azerbaijanorientalis</name>
    <dbReference type="NCBI Taxonomy" id="2842350"/>
    <lineage>
        <taxon>Bacteria</taxon>
        <taxon>Pseudomonadati</taxon>
        <taxon>Pseudomonadota</taxon>
        <taxon>Gammaproteobacteria</taxon>
        <taxon>Pseudomonadales</taxon>
        <taxon>Pseudomonadaceae</taxon>
        <taxon>Pseudomonas</taxon>
    </lineage>
</organism>
<proteinExistence type="inferred from homology"/>
<reference evidence="8 9" key="1">
    <citation type="submission" date="2024-12" db="EMBL/GenBank/DDBJ databases">
        <title>Pseudomonas species isolated from Lotus nodules promote plant growth.</title>
        <authorList>
            <person name="Yu Y.-H."/>
            <person name="Kurtenbach J."/>
            <person name="Crosbie D."/>
            <person name="Brachmann A."/>
            <person name="Marin M."/>
        </authorList>
    </citation>
    <scope>NUCLEOTIDE SEQUENCE [LARGE SCALE GENOMIC DNA]</scope>
    <source>
        <strain evidence="8 9">PLb11B</strain>
    </source>
</reference>
<dbReference type="PROSITE" id="PS50005">
    <property type="entry name" value="TPR"/>
    <property type="match status" value="1"/>
</dbReference>
<dbReference type="InterPro" id="IPR036866">
    <property type="entry name" value="RibonucZ/Hydroxyglut_hydro"/>
</dbReference>
<dbReference type="InterPro" id="IPR036527">
    <property type="entry name" value="SCP2_sterol-bd_dom_sf"/>
</dbReference>
<feature type="chain" id="PRO_5046206203" evidence="6">
    <location>
        <begin position="25"/>
        <end position="678"/>
    </location>
</feature>
<dbReference type="SUPFAM" id="SSF56281">
    <property type="entry name" value="Metallo-hydrolase/oxidoreductase"/>
    <property type="match status" value="1"/>
</dbReference>
<gene>
    <name evidence="8" type="ORF">ACJ8NA_06215</name>
</gene>
<dbReference type="InterPro" id="IPR052195">
    <property type="entry name" value="Bact_Alkyl/Aryl-Sulfatase"/>
</dbReference>
<keyword evidence="3" id="KW-0862">Zinc</keyword>
<keyword evidence="5" id="KW-0802">TPR repeat</keyword>
<evidence type="ECO:0000313" key="9">
    <source>
        <dbReference type="Proteomes" id="UP001628646"/>
    </source>
</evidence>
<dbReference type="Pfam" id="PF14864">
    <property type="entry name" value="Alkyl_sulf_C"/>
    <property type="match status" value="1"/>
</dbReference>
<dbReference type="Pfam" id="PF00753">
    <property type="entry name" value="Lactamase_B"/>
    <property type="match status" value="1"/>
</dbReference>
<dbReference type="InterPro" id="IPR001279">
    <property type="entry name" value="Metallo-B-lactamas"/>
</dbReference>
<feature type="domain" description="Metallo-beta-lactamase" evidence="7">
    <location>
        <begin position="146"/>
        <end position="368"/>
    </location>
</feature>
<dbReference type="PANTHER" id="PTHR43223">
    <property type="entry name" value="ALKYL/ARYL-SULFATASE"/>
    <property type="match status" value="1"/>
</dbReference>
<evidence type="ECO:0000256" key="6">
    <source>
        <dbReference type="SAM" id="SignalP"/>
    </source>
</evidence>
<protein>
    <submittedName>
        <fullName evidence="8">Alkyl/aryl-sulfatase</fullName>
    </submittedName>
</protein>
<dbReference type="Pfam" id="PF14863">
    <property type="entry name" value="Alkyl_sulf_dimr"/>
    <property type="match status" value="1"/>
</dbReference>
<dbReference type="SMART" id="SM00849">
    <property type="entry name" value="Lactamase_B"/>
    <property type="match status" value="1"/>
</dbReference>
<keyword evidence="1" id="KW-0479">Metal-binding</keyword>
<accession>A0ABW8W0H1</accession>
<dbReference type="Gene3D" id="1.25.40.880">
    <property type="entry name" value="Alkyl sulfatase, dimerisation domain"/>
    <property type="match status" value="1"/>
</dbReference>
<dbReference type="SUPFAM" id="SSF55718">
    <property type="entry name" value="SCP-like"/>
    <property type="match status" value="1"/>
</dbReference>
<comment type="similarity">
    <text evidence="4">Belongs to the metallo-beta-lactamase superfamily. Type III sulfatase family.</text>
</comment>
<dbReference type="EMBL" id="JBJNUY010000002">
    <property type="protein sequence ID" value="MFL8998249.1"/>
    <property type="molecule type" value="Genomic_DNA"/>
</dbReference>
<evidence type="ECO:0000313" key="8">
    <source>
        <dbReference type="EMBL" id="MFL8998249.1"/>
    </source>
</evidence>
<dbReference type="Proteomes" id="UP001628646">
    <property type="component" value="Unassembled WGS sequence"/>
</dbReference>
<evidence type="ECO:0000256" key="5">
    <source>
        <dbReference type="PROSITE-ProRule" id="PRU00339"/>
    </source>
</evidence>
<keyword evidence="6" id="KW-0732">Signal</keyword>
<evidence type="ECO:0000259" key="7">
    <source>
        <dbReference type="SMART" id="SM00849"/>
    </source>
</evidence>
<feature type="signal peptide" evidence="6">
    <location>
        <begin position="1"/>
        <end position="24"/>
    </location>
</feature>
<evidence type="ECO:0000256" key="3">
    <source>
        <dbReference type="ARBA" id="ARBA00022833"/>
    </source>
</evidence>
<dbReference type="Gene3D" id="3.60.15.30">
    <property type="entry name" value="Metallo-beta-lactamase domain"/>
    <property type="match status" value="1"/>
</dbReference>
<evidence type="ECO:0000256" key="4">
    <source>
        <dbReference type="ARBA" id="ARBA00033751"/>
    </source>
</evidence>
<evidence type="ECO:0000256" key="2">
    <source>
        <dbReference type="ARBA" id="ARBA00022801"/>
    </source>
</evidence>
<dbReference type="InterPro" id="IPR038536">
    <property type="entry name" value="Alkyl/aryl-sulf_dimr_sf"/>
</dbReference>
<dbReference type="InterPro" id="IPR044097">
    <property type="entry name" value="Bds1/SdsA1_MBL-fold"/>
</dbReference>
<comment type="caution">
    <text evidence="8">The sequence shown here is derived from an EMBL/GenBank/DDBJ whole genome shotgun (WGS) entry which is preliminary data.</text>
</comment>
<dbReference type="CDD" id="cd07710">
    <property type="entry name" value="arylsulfatase_Sdsa1-like_MBL-fold"/>
    <property type="match status" value="1"/>
</dbReference>
<dbReference type="RefSeq" id="WP_407801130.1">
    <property type="nucleotide sequence ID" value="NZ_JBJNUX010000010.1"/>
</dbReference>